<evidence type="ECO:0000256" key="1">
    <source>
        <dbReference type="ARBA" id="ARBA00022723"/>
    </source>
</evidence>
<accession>A0A4Y2T0Z3</accession>
<dbReference type="OrthoDB" id="6627680at2759"/>
<dbReference type="Proteomes" id="UP000499080">
    <property type="component" value="Unassembled WGS sequence"/>
</dbReference>
<comment type="caution">
    <text evidence="8">The sequence shown here is derived from an EMBL/GenBank/DDBJ whole genome shotgun (WGS) entry which is preliminary data.</text>
</comment>
<dbReference type="InterPro" id="IPR048366">
    <property type="entry name" value="TNP-like_GBD"/>
</dbReference>
<evidence type="ECO:0000313" key="8">
    <source>
        <dbReference type="EMBL" id="GBN94254.1"/>
    </source>
</evidence>
<gene>
    <name evidence="8" type="primary">T_44</name>
    <name evidence="8" type="ORF">AVEN_210755_1</name>
</gene>
<evidence type="ECO:0000256" key="5">
    <source>
        <dbReference type="PROSITE-ProRule" id="PRU00309"/>
    </source>
</evidence>
<evidence type="ECO:0000256" key="3">
    <source>
        <dbReference type="ARBA" id="ARBA00022833"/>
    </source>
</evidence>
<keyword evidence="4 5" id="KW-0238">DNA-binding</keyword>
<reference evidence="8 9" key="1">
    <citation type="journal article" date="2019" name="Sci. Rep.">
        <title>Orb-weaving spider Araneus ventricosus genome elucidates the spidroin gene catalogue.</title>
        <authorList>
            <person name="Kono N."/>
            <person name="Nakamura H."/>
            <person name="Ohtoshi R."/>
            <person name="Moran D.A.P."/>
            <person name="Shinohara A."/>
            <person name="Yoshida Y."/>
            <person name="Fujiwara M."/>
            <person name="Mori M."/>
            <person name="Tomita M."/>
            <person name="Arakawa K."/>
        </authorList>
    </citation>
    <scope>NUCLEOTIDE SEQUENCE [LARGE SCALE GENOMIC DNA]</scope>
</reference>
<dbReference type="InterPro" id="IPR006612">
    <property type="entry name" value="THAP_Znf"/>
</dbReference>
<feature type="domain" description="THAP-type" evidence="7">
    <location>
        <begin position="1"/>
        <end position="89"/>
    </location>
</feature>
<dbReference type="GO" id="GO:0003677">
    <property type="term" value="F:DNA binding"/>
    <property type="evidence" value="ECO:0007669"/>
    <property type="project" value="UniProtKB-UniRule"/>
</dbReference>
<keyword evidence="9" id="KW-1185">Reference proteome</keyword>
<dbReference type="PANTHER" id="PTHR46927">
    <property type="entry name" value="AGAP005574-PA"/>
    <property type="match status" value="1"/>
</dbReference>
<dbReference type="Pfam" id="PF21788">
    <property type="entry name" value="TNP-like_GBD"/>
    <property type="match status" value="1"/>
</dbReference>
<dbReference type="SMART" id="SM00692">
    <property type="entry name" value="DM3"/>
    <property type="match status" value="1"/>
</dbReference>
<evidence type="ECO:0000313" key="9">
    <source>
        <dbReference type="Proteomes" id="UP000499080"/>
    </source>
</evidence>
<protein>
    <submittedName>
        <fullName evidence="8">Transposable element P transposase</fullName>
    </submittedName>
</protein>
<keyword evidence="3" id="KW-0862">Zinc</keyword>
<dbReference type="InterPro" id="IPR052224">
    <property type="entry name" value="THAP_domain_protein"/>
</dbReference>
<proteinExistence type="predicted"/>
<sequence length="856" mass="98525">MSACAVATCPNYHRKTKGKGVIYHVFPVCPNRSKIWISKCKRQDHINVKYARICSDHFRPSDYMDDMKNRLLGLNQKKILKPNAVPSVNLPLQDNGEDISSRSERKRKRSILREAKIRLKCLSPKKACETPAMEPFTTPTTENICSSCFETQKENALLLERIRFLEKELEKTKEDTKKNQRKKIKEMKTKAQIGRILTENKSLKSEVKKLSKIEENFKNILTATQINAVIENKSKIKWTAEDISRHLIIRSISRRAYEYWRNQIGIPLPSASTLKRWCSKFSCRPGMLHDVLLVMQKTFHSKPEAERVCILSFDEMHIDRKICYDVSEDQILGPFSKVQLVLARGIMAGWKQPVFFNFDTTMTKHLLYEIIKKIEEKGLIVKAIVSDLAGSSTLWKELEITSENNFFIHPLNCRKIWAFADPPHYLKLLRNHFLDTGLVLKDGTVLTKNIFEEMFKKDRGEYKLCLKLKPNLLTVRGNERQKVSPAKTLFSATTAKALLLLTGNQRAAEFFELVDSFFDIMNSSKLHPPSNKPLQAGYGLEKYFSQQEQILQNMKEEMNGMRVQGKKSSLPFQKGILISISSLSGLWNDLKNLKFSYILASRLTQDSLESLFSQIRGAGRFYDHPSSVEVIYRLRNLLLANKLPILSPKVNTREDSINEGYLTADILKNAFAEKDIQEIRELSSEEDDLVAFENLCSEEFPMEWKIDEPSNYCGMTFSEHEGLKYIAGYIASRVRSEDSSLGYFSAEKTDSESAPWIYALSKGGLTVPTEAWLKITEEMECLFVSIHGKSGYHSGKNVTKQIIKILEEKYPGVNRKAIKIFSRLRTFIRIRYLNRNSPKDIRKSEKKMNKWLKSSS</sequence>
<dbReference type="SUPFAM" id="SSF57716">
    <property type="entry name" value="Glucocorticoid receptor-like (DNA-binding domain)"/>
    <property type="match status" value="1"/>
</dbReference>
<keyword evidence="1" id="KW-0479">Metal-binding</keyword>
<organism evidence="8 9">
    <name type="scientific">Araneus ventricosus</name>
    <name type="common">Orbweaver spider</name>
    <name type="synonym">Epeira ventricosa</name>
    <dbReference type="NCBI Taxonomy" id="182803"/>
    <lineage>
        <taxon>Eukaryota</taxon>
        <taxon>Metazoa</taxon>
        <taxon>Ecdysozoa</taxon>
        <taxon>Arthropoda</taxon>
        <taxon>Chelicerata</taxon>
        <taxon>Arachnida</taxon>
        <taxon>Araneae</taxon>
        <taxon>Araneomorphae</taxon>
        <taxon>Entelegynae</taxon>
        <taxon>Araneoidea</taxon>
        <taxon>Araneidae</taxon>
        <taxon>Araneus</taxon>
    </lineage>
</organism>
<dbReference type="InterPro" id="IPR038441">
    <property type="entry name" value="THAP_Znf_sf"/>
</dbReference>
<dbReference type="EMBL" id="BGPR01025393">
    <property type="protein sequence ID" value="GBN94254.1"/>
    <property type="molecule type" value="Genomic_DNA"/>
</dbReference>
<dbReference type="GO" id="GO:0008270">
    <property type="term" value="F:zinc ion binding"/>
    <property type="evidence" value="ECO:0007669"/>
    <property type="project" value="UniProtKB-KW"/>
</dbReference>
<evidence type="ECO:0000256" key="6">
    <source>
        <dbReference type="SAM" id="Coils"/>
    </source>
</evidence>
<name>A0A4Y2T0Z3_ARAVE</name>
<dbReference type="Pfam" id="PF05485">
    <property type="entry name" value="THAP"/>
    <property type="match status" value="1"/>
</dbReference>
<dbReference type="AlphaFoldDB" id="A0A4Y2T0Z3"/>
<feature type="coiled-coil region" evidence="6">
    <location>
        <begin position="155"/>
        <end position="182"/>
    </location>
</feature>
<dbReference type="SMART" id="SM00980">
    <property type="entry name" value="THAP"/>
    <property type="match status" value="1"/>
</dbReference>
<dbReference type="PROSITE" id="PS50950">
    <property type="entry name" value="ZF_THAP"/>
    <property type="match status" value="1"/>
</dbReference>
<dbReference type="InterPro" id="IPR048365">
    <property type="entry name" value="TNP-like_RNaseH_N"/>
</dbReference>
<evidence type="ECO:0000256" key="4">
    <source>
        <dbReference type="ARBA" id="ARBA00023125"/>
    </source>
</evidence>
<dbReference type="Pfam" id="PF21787">
    <property type="entry name" value="TNP-like_RNaseH_N"/>
    <property type="match status" value="1"/>
</dbReference>
<keyword evidence="2 5" id="KW-0863">Zinc-finger</keyword>
<dbReference type="PANTHER" id="PTHR46927:SF3">
    <property type="entry name" value="THAP-TYPE DOMAIN-CONTAINING PROTEIN"/>
    <property type="match status" value="1"/>
</dbReference>
<evidence type="ECO:0000256" key="2">
    <source>
        <dbReference type="ARBA" id="ARBA00022771"/>
    </source>
</evidence>
<keyword evidence="6" id="KW-0175">Coiled coil</keyword>
<dbReference type="Gene3D" id="6.20.210.20">
    <property type="entry name" value="THAP domain"/>
    <property type="match status" value="1"/>
</dbReference>
<evidence type="ECO:0000259" key="7">
    <source>
        <dbReference type="PROSITE" id="PS50950"/>
    </source>
</evidence>